<dbReference type="Proteomes" id="UP000886998">
    <property type="component" value="Unassembled WGS sequence"/>
</dbReference>
<gene>
    <name evidence="3" type="primary">AVEN_205524_1</name>
    <name evidence="3" type="ORF">TNIN_351791</name>
</gene>
<evidence type="ECO:0000256" key="1">
    <source>
        <dbReference type="SAM" id="MobiDB-lite"/>
    </source>
</evidence>
<accession>A0A8X6YTF3</accession>
<organism evidence="3 4">
    <name type="scientific">Trichonephila inaurata madagascariensis</name>
    <dbReference type="NCBI Taxonomy" id="2747483"/>
    <lineage>
        <taxon>Eukaryota</taxon>
        <taxon>Metazoa</taxon>
        <taxon>Ecdysozoa</taxon>
        <taxon>Arthropoda</taxon>
        <taxon>Chelicerata</taxon>
        <taxon>Arachnida</taxon>
        <taxon>Araneae</taxon>
        <taxon>Araneomorphae</taxon>
        <taxon>Entelegynae</taxon>
        <taxon>Araneoidea</taxon>
        <taxon>Nephilidae</taxon>
        <taxon>Trichonephila</taxon>
        <taxon>Trichonephila inaurata</taxon>
    </lineage>
</organism>
<dbReference type="OrthoDB" id="6433896at2759"/>
<dbReference type="EMBL" id="BMAV01023282">
    <property type="protein sequence ID" value="GFY78925.1"/>
    <property type="molecule type" value="Genomic_DNA"/>
</dbReference>
<keyword evidence="4" id="KW-1185">Reference proteome</keyword>
<sequence length="218" mass="24656">MEMKVLVSFCLLLCLAQGQVTHYKSYDWRTSGNLQEWPKLDSLAPYQRQVPKQSYPATGHSGEYHSQPSPYVDSSIDSSYSSEYQKLPYVDQSLSSYEQYGNIRDDFNMTKERIGGFAGTGDTRGYGAYDFPKNNHPEPVQHDHPESISEYSNIHSGELSDLLRIGRNVRSRYPNPDPVLIHPLQPAFDTGLLPLGFPGFHSQMPVLPKVVLSLKCLR</sequence>
<feature type="signal peptide" evidence="2">
    <location>
        <begin position="1"/>
        <end position="18"/>
    </location>
</feature>
<reference evidence="3" key="1">
    <citation type="submission" date="2020-08" db="EMBL/GenBank/DDBJ databases">
        <title>Multicomponent nature underlies the extraordinary mechanical properties of spider dragline silk.</title>
        <authorList>
            <person name="Kono N."/>
            <person name="Nakamura H."/>
            <person name="Mori M."/>
            <person name="Yoshida Y."/>
            <person name="Ohtoshi R."/>
            <person name="Malay A.D."/>
            <person name="Moran D.A.P."/>
            <person name="Tomita M."/>
            <person name="Numata K."/>
            <person name="Arakawa K."/>
        </authorList>
    </citation>
    <scope>NUCLEOTIDE SEQUENCE</scope>
</reference>
<evidence type="ECO:0000313" key="3">
    <source>
        <dbReference type="EMBL" id="GFY78925.1"/>
    </source>
</evidence>
<feature type="compositionally biased region" description="Low complexity" evidence="1">
    <location>
        <begin position="68"/>
        <end position="77"/>
    </location>
</feature>
<proteinExistence type="predicted"/>
<feature type="region of interest" description="Disordered" evidence="1">
    <location>
        <begin position="52"/>
        <end position="77"/>
    </location>
</feature>
<name>A0A8X6YTF3_9ARAC</name>
<evidence type="ECO:0000313" key="4">
    <source>
        <dbReference type="Proteomes" id="UP000886998"/>
    </source>
</evidence>
<dbReference type="AlphaFoldDB" id="A0A8X6YTF3"/>
<evidence type="ECO:0000256" key="2">
    <source>
        <dbReference type="SAM" id="SignalP"/>
    </source>
</evidence>
<keyword evidence="2" id="KW-0732">Signal</keyword>
<protein>
    <submittedName>
        <fullName evidence="3">Uncharacterized protein</fullName>
    </submittedName>
</protein>
<comment type="caution">
    <text evidence="3">The sequence shown here is derived from an EMBL/GenBank/DDBJ whole genome shotgun (WGS) entry which is preliminary data.</text>
</comment>
<feature type="chain" id="PRO_5036496322" evidence="2">
    <location>
        <begin position="19"/>
        <end position="218"/>
    </location>
</feature>